<name>D7C0V4_STRBB</name>
<evidence type="ECO:0000313" key="1">
    <source>
        <dbReference type="EMBL" id="ADI05826.1"/>
    </source>
</evidence>
<dbReference type="eggNOG" id="ENOG5030QDN">
    <property type="taxonomic scope" value="Bacteria"/>
</dbReference>
<keyword evidence="2" id="KW-1185">Reference proteome</keyword>
<dbReference type="PATRIC" id="fig|749414.3.peg.2800"/>
<dbReference type="Proteomes" id="UP000000377">
    <property type="component" value="Chromosome"/>
</dbReference>
<dbReference type="EMBL" id="CP002047">
    <property type="protein sequence ID" value="ADI05826.1"/>
    <property type="molecule type" value="Genomic_DNA"/>
</dbReference>
<dbReference type="Pfam" id="PF14175">
    <property type="entry name" value="YaaC"/>
    <property type="match status" value="1"/>
</dbReference>
<dbReference type="KEGG" id="sbh:SBI_02705"/>
<sequence length="349" mass="38815">MDGTTAIRVGLRHRRTSLTDSTKLKDSASRRRTFAAALQQFEEQMNAAKVVSAATRPINLYYGLVQAGLAITAAHAPGTWTFSKHGLKLVDMEPDIPDVSVRPDGQGAFQAVSDATGSERTSGAISLGSLWNSIPELTEAPLKGAISDPAVDLLADRRTSIQDDLRRWSATPSPPTEYLRASVYVNEEMPALPDRKAWLAAFLPKYPGLHDAQLWGSEQDAFGEIRSRRFSVEFCWPAPKREMTEAEIEGFFDNRAPACRFATDRYLRPAFEPAKTPPTPLMSWWLLLYSFSMLARYQPRKWSEALDIDRSPHAAALEYALDIALEAIPHLVLEGLDQEPLLLAKPMTF</sequence>
<organism evidence="1 2">
    <name type="scientific">Streptomyces bingchenggensis (strain BCW-1)</name>
    <dbReference type="NCBI Taxonomy" id="749414"/>
    <lineage>
        <taxon>Bacteria</taxon>
        <taxon>Bacillati</taxon>
        <taxon>Actinomycetota</taxon>
        <taxon>Actinomycetes</taxon>
        <taxon>Kitasatosporales</taxon>
        <taxon>Streptomycetaceae</taxon>
        <taxon>Streptomyces</taxon>
    </lineage>
</organism>
<dbReference type="RefSeq" id="WP_014175303.1">
    <property type="nucleotide sequence ID" value="NC_016582.1"/>
</dbReference>
<accession>D7C0V4</accession>
<gene>
    <name evidence="1" type="ordered locus">SBI_02705</name>
</gene>
<evidence type="ECO:0000313" key="2">
    <source>
        <dbReference type="Proteomes" id="UP000000377"/>
    </source>
</evidence>
<protein>
    <recommendedName>
        <fullName evidence="3">YaaC-like Protein</fullName>
    </recommendedName>
</protein>
<dbReference type="InterPro" id="IPR026988">
    <property type="entry name" value="YaaC-like"/>
</dbReference>
<dbReference type="AlphaFoldDB" id="D7C0V4"/>
<reference evidence="1 2" key="1">
    <citation type="journal article" date="2010" name="J. Bacteriol.">
        <title>Genome sequence of the milbemycin-producing bacterium Streptomyces bingchenggensis.</title>
        <authorList>
            <person name="Wang X.J."/>
            <person name="Yan Y.J."/>
            <person name="Zhang B."/>
            <person name="An J."/>
            <person name="Wang J.J."/>
            <person name="Tian J."/>
            <person name="Jiang L."/>
            <person name="Chen Y.H."/>
            <person name="Huang S.X."/>
            <person name="Yin M."/>
            <person name="Zhang J."/>
            <person name="Gao A.L."/>
            <person name="Liu C.X."/>
            <person name="Zhu Z.X."/>
            <person name="Xiang W.S."/>
        </authorList>
    </citation>
    <scope>NUCLEOTIDE SEQUENCE [LARGE SCALE GENOMIC DNA]</scope>
    <source>
        <strain evidence="1 2">BCW-1</strain>
    </source>
</reference>
<evidence type="ECO:0008006" key="3">
    <source>
        <dbReference type="Google" id="ProtNLM"/>
    </source>
</evidence>
<proteinExistence type="predicted"/>
<dbReference type="HOGENOM" id="CLU_811151_0_0_11"/>